<gene>
    <name evidence="1" type="ORF">HPB47_002947</name>
</gene>
<keyword evidence="2" id="KW-1185">Reference proteome</keyword>
<protein>
    <submittedName>
        <fullName evidence="1">Uncharacterized protein</fullName>
    </submittedName>
</protein>
<sequence length="125" mass="14480">MAGPEKPSSRVNPVAKEKTTVLFECWQNDILNRTREGRPLPWIKTLRCYYYRDQWELFDLDHDSREAVNLAEDPGHSAVLEALQTQLFKWQQITHDPWMCAPGGVLQDSGLFKAHPQCFPLLNDL</sequence>
<organism evidence="1 2">
    <name type="scientific">Ixodes persulcatus</name>
    <name type="common">Taiga tick</name>
    <dbReference type="NCBI Taxonomy" id="34615"/>
    <lineage>
        <taxon>Eukaryota</taxon>
        <taxon>Metazoa</taxon>
        <taxon>Ecdysozoa</taxon>
        <taxon>Arthropoda</taxon>
        <taxon>Chelicerata</taxon>
        <taxon>Arachnida</taxon>
        <taxon>Acari</taxon>
        <taxon>Parasitiformes</taxon>
        <taxon>Ixodida</taxon>
        <taxon>Ixodoidea</taxon>
        <taxon>Ixodidae</taxon>
        <taxon>Ixodinae</taxon>
        <taxon>Ixodes</taxon>
    </lineage>
</organism>
<reference evidence="1 2" key="1">
    <citation type="journal article" date="2020" name="Cell">
        <title>Large-Scale Comparative Analyses of Tick Genomes Elucidate Their Genetic Diversity and Vector Capacities.</title>
        <authorList>
            <consortium name="Tick Genome and Microbiome Consortium (TIGMIC)"/>
            <person name="Jia N."/>
            <person name="Wang J."/>
            <person name="Shi W."/>
            <person name="Du L."/>
            <person name="Sun Y."/>
            <person name="Zhan W."/>
            <person name="Jiang J.F."/>
            <person name="Wang Q."/>
            <person name="Zhang B."/>
            <person name="Ji P."/>
            <person name="Bell-Sakyi L."/>
            <person name="Cui X.M."/>
            <person name="Yuan T.T."/>
            <person name="Jiang B.G."/>
            <person name="Yang W.F."/>
            <person name="Lam T.T."/>
            <person name="Chang Q.C."/>
            <person name="Ding S.J."/>
            <person name="Wang X.J."/>
            <person name="Zhu J.G."/>
            <person name="Ruan X.D."/>
            <person name="Zhao L."/>
            <person name="Wei J.T."/>
            <person name="Ye R.Z."/>
            <person name="Que T.C."/>
            <person name="Du C.H."/>
            <person name="Zhou Y.H."/>
            <person name="Cheng J.X."/>
            <person name="Dai P.F."/>
            <person name="Guo W.B."/>
            <person name="Han X.H."/>
            <person name="Huang E.J."/>
            <person name="Li L.F."/>
            <person name="Wei W."/>
            <person name="Gao Y.C."/>
            <person name="Liu J.Z."/>
            <person name="Shao H.Z."/>
            <person name="Wang X."/>
            <person name="Wang C.C."/>
            <person name="Yang T.C."/>
            <person name="Huo Q.B."/>
            <person name="Li W."/>
            <person name="Chen H.Y."/>
            <person name="Chen S.E."/>
            <person name="Zhou L.G."/>
            <person name="Ni X.B."/>
            <person name="Tian J.H."/>
            <person name="Sheng Y."/>
            <person name="Liu T."/>
            <person name="Pan Y.S."/>
            <person name="Xia L.Y."/>
            <person name="Li J."/>
            <person name="Zhao F."/>
            <person name="Cao W.C."/>
        </authorList>
    </citation>
    <scope>NUCLEOTIDE SEQUENCE [LARGE SCALE GENOMIC DNA]</scope>
    <source>
        <strain evidence="1">Iper-2018</strain>
    </source>
</reference>
<dbReference type="EMBL" id="JABSTQ010001040">
    <property type="protein sequence ID" value="KAG0445023.1"/>
    <property type="molecule type" value="Genomic_DNA"/>
</dbReference>
<evidence type="ECO:0000313" key="2">
    <source>
        <dbReference type="Proteomes" id="UP000805193"/>
    </source>
</evidence>
<proteinExistence type="predicted"/>
<name>A0AC60QZB2_IXOPE</name>
<dbReference type="Proteomes" id="UP000805193">
    <property type="component" value="Unassembled WGS sequence"/>
</dbReference>
<evidence type="ECO:0000313" key="1">
    <source>
        <dbReference type="EMBL" id="KAG0445023.1"/>
    </source>
</evidence>
<accession>A0AC60QZB2</accession>
<comment type="caution">
    <text evidence="1">The sequence shown here is derived from an EMBL/GenBank/DDBJ whole genome shotgun (WGS) entry which is preliminary data.</text>
</comment>